<dbReference type="InterPro" id="IPR003778">
    <property type="entry name" value="CT_A_B"/>
</dbReference>
<reference evidence="5" key="1">
    <citation type="submission" date="2024-06" db="EMBL/GenBank/DDBJ databases">
        <title>Complete Genome Sequence of mouse commensal type strain Neisseria musculi.</title>
        <authorList>
            <person name="Thapa E."/>
            <person name="Aluvathingal J."/>
            <person name="Nadendla S."/>
            <person name="Mehta A."/>
            <person name="Tettelin H."/>
            <person name="Weyand N.J."/>
        </authorList>
    </citation>
    <scope>NUCLEOTIDE SEQUENCE</scope>
    <source>
        <strain evidence="5">NW831</strain>
    </source>
</reference>
<keyword evidence="3" id="KW-0067">ATP-binding</keyword>
<dbReference type="RefSeq" id="WP_187000572.1">
    <property type="nucleotide sequence ID" value="NZ_CP060414.2"/>
</dbReference>
<dbReference type="Pfam" id="PF02626">
    <property type="entry name" value="CT_A_B"/>
    <property type="match status" value="1"/>
</dbReference>
<dbReference type="InterPro" id="IPR029000">
    <property type="entry name" value="Cyclophilin-like_dom_sf"/>
</dbReference>
<dbReference type="SUPFAM" id="SSF50891">
    <property type="entry name" value="Cyclophilin-like"/>
    <property type="match status" value="1"/>
</dbReference>
<keyword evidence="2" id="KW-0378">Hydrolase</keyword>
<evidence type="ECO:0000256" key="3">
    <source>
        <dbReference type="ARBA" id="ARBA00022840"/>
    </source>
</evidence>
<feature type="domain" description="Carboxyltransferase" evidence="4">
    <location>
        <begin position="23"/>
        <end position="298"/>
    </location>
</feature>
<evidence type="ECO:0000259" key="4">
    <source>
        <dbReference type="SMART" id="SM00797"/>
    </source>
</evidence>
<dbReference type="Gene3D" id="2.40.100.10">
    <property type="entry name" value="Cyclophilin-like"/>
    <property type="match status" value="1"/>
</dbReference>
<keyword evidence="1" id="KW-0547">Nucleotide-binding</keyword>
<dbReference type="NCBIfam" id="TIGR00724">
    <property type="entry name" value="urea_amlyse_rel"/>
    <property type="match status" value="1"/>
</dbReference>
<dbReference type="PANTHER" id="PTHR43309:SF3">
    <property type="entry name" value="5-OXOPROLINASE SUBUNIT C"/>
    <property type="match status" value="1"/>
</dbReference>
<dbReference type="PANTHER" id="PTHR43309">
    <property type="entry name" value="5-OXOPROLINASE SUBUNIT C"/>
    <property type="match status" value="1"/>
</dbReference>
<evidence type="ECO:0000256" key="2">
    <source>
        <dbReference type="ARBA" id="ARBA00022801"/>
    </source>
</evidence>
<organism evidence="5 6">
    <name type="scientific">Neisseria musculi</name>
    <dbReference type="NCBI Taxonomy" id="1815583"/>
    <lineage>
        <taxon>Bacteria</taxon>
        <taxon>Pseudomonadati</taxon>
        <taxon>Pseudomonadota</taxon>
        <taxon>Betaproteobacteria</taxon>
        <taxon>Neisseriales</taxon>
        <taxon>Neisseriaceae</taxon>
        <taxon>Neisseria</taxon>
    </lineage>
</organism>
<dbReference type="Proteomes" id="UP000516412">
    <property type="component" value="Chromosome"/>
</dbReference>
<dbReference type="EMBL" id="CP060414">
    <property type="protein sequence ID" value="QNT58532.1"/>
    <property type="molecule type" value="Genomic_DNA"/>
</dbReference>
<keyword evidence="6" id="KW-1185">Reference proteome</keyword>
<dbReference type="GO" id="GO:0005524">
    <property type="term" value="F:ATP binding"/>
    <property type="evidence" value="ECO:0007669"/>
    <property type="project" value="UniProtKB-KW"/>
</dbReference>
<dbReference type="AlphaFoldDB" id="A0A7H1MA67"/>
<accession>A0A7H1MA67</accession>
<dbReference type="GO" id="GO:0016787">
    <property type="term" value="F:hydrolase activity"/>
    <property type="evidence" value="ECO:0007669"/>
    <property type="project" value="UniProtKB-KW"/>
</dbReference>
<name>A0A7H1MA67_9NEIS</name>
<gene>
    <name evidence="5" type="ORF">H7A79_2599</name>
</gene>
<dbReference type="InterPro" id="IPR052708">
    <property type="entry name" value="PxpC"/>
</dbReference>
<dbReference type="KEGG" id="nmus:H7A79_2599"/>
<evidence type="ECO:0000313" key="5">
    <source>
        <dbReference type="EMBL" id="QNT58532.1"/>
    </source>
</evidence>
<evidence type="ECO:0000313" key="6">
    <source>
        <dbReference type="Proteomes" id="UP000516412"/>
    </source>
</evidence>
<evidence type="ECO:0000256" key="1">
    <source>
        <dbReference type="ARBA" id="ARBA00022741"/>
    </source>
</evidence>
<proteinExistence type="predicted"/>
<sequence length="310" mass="33651">MMYVAEAQAMAHIQDLGRYGLRRYGIGHAGAIDTLSLRAGNLLLGNPEGAAAVEIALGGMSVSFDRDTPFCITGAVYEAQLGGEPVYSYWRYTAHKGQTLKLIRAVQGMYGYLCVQGGFNVPQVLGSRSTDLRAGFGGFEGRCLRKGDEVPLLRRSGAQARCVGIAPPTPSHRIHALPSSEYGAFTCRSHSVLWQNAWTLQSGSNRMGYRFEGETLELAEPLEMLSHAVQFGTVQVPPGGKPIILMADAQTTGGYPKIACVAAADLGRLAQIRFGSKIFFRMIAPHEAAQLQRRNQAYLNQIKRIAENVC</sequence>
<protein>
    <recommendedName>
        <fullName evidence="4">Carboxyltransferase domain-containing protein</fullName>
    </recommendedName>
</protein>
<dbReference type="SMART" id="SM00797">
    <property type="entry name" value="AHS2"/>
    <property type="match status" value="1"/>
</dbReference>